<proteinExistence type="predicted"/>
<protein>
    <recommendedName>
        <fullName evidence="4">Secreted protein</fullName>
    </recommendedName>
</protein>
<dbReference type="EMBL" id="ML992510">
    <property type="protein sequence ID" value="KAF2221520.1"/>
    <property type="molecule type" value="Genomic_DNA"/>
</dbReference>
<evidence type="ECO:0000313" key="2">
    <source>
        <dbReference type="EMBL" id="KAF2221520.1"/>
    </source>
</evidence>
<keyword evidence="1" id="KW-0732">Signal</keyword>
<evidence type="ECO:0000256" key="1">
    <source>
        <dbReference type="SAM" id="SignalP"/>
    </source>
</evidence>
<accession>A0A6A6G809</accession>
<organism evidence="2 3">
    <name type="scientific">Elsinoe ampelina</name>
    <dbReference type="NCBI Taxonomy" id="302913"/>
    <lineage>
        <taxon>Eukaryota</taxon>
        <taxon>Fungi</taxon>
        <taxon>Dikarya</taxon>
        <taxon>Ascomycota</taxon>
        <taxon>Pezizomycotina</taxon>
        <taxon>Dothideomycetes</taxon>
        <taxon>Dothideomycetidae</taxon>
        <taxon>Myriangiales</taxon>
        <taxon>Elsinoaceae</taxon>
        <taxon>Elsinoe</taxon>
    </lineage>
</organism>
<feature type="chain" id="PRO_5025426900" description="Secreted protein" evidence="1">
    <location>
        <begin position="24"/>
        <end position="75"/>
    </location>
</feature>
<dbReference type="Proteomes" id="UP000799538">
    <property type="component" value="Unassembled WGS sequence"/>
</dbReference>
<keyword evidence="3" id="KW-1185">Reference proteome</keyword>
<sequence>MTLRWPSLEVWVFLCLSFRAGQTRRVDPCVVTFAMNGHVLAMRGLHAKALEMHGVPHHLDEQTFFRVVPERCPSF</sequence>
<reference evidence="3" key="1">
    <citation type="journal article" date="2020" name="Stud. Mycol.">
        <title>101 Dothideomycetes genomes: A test case for predicting lifestyles and emergence of pathogens.</title>
        <authorList>
            <person name="Haridas S."/>
            <person name="Albert R."/>
            <person name="Binder M."/>
            <person name="Bloem J."/>
            <person name="LaButti K."/>
            <person name="Salamov A."/>
            <person name="Andreopoulos B."/>
            <person name="Baker S."/>
            <person name="Barry K."/>
            <person name="Bills G."/>
            <person name="Bluhm B."/>
            <person name="Cannon C."/>
            <person name="Castanera R."/>
            <person name="Culley D."/>
            <person name="Daum C."/>
            <person name="Ezra D."/>
            <person name="Gonzalez J."/>
            <person name="Henrissat B."/>
            <person name="Kuo A."/>
            <person name="Liang C."/>
            <person name="Lipzen A."/>
            <person name="Lutzoni F."/>
            <person name="Magnuson J."/>
            <person name="Mondo S."/>
            <person name="Nolan M."/>
            <person name="Ohm R."/>
            <person name="Pangilinan J."/>
            <person name="Park H.-J."/>
            <person name="Ramirez L."/>
            <person name="Alfaro M."/>
            <person name="Sun H."/>
            <person name="Tritt A."/>
            <person name="Yoshinaga Y."/>
            <person name="Zwiers L.-H."/>
            <person name="Turgeon B."/>
            <person name="Goodwin S."/>
            <person name="Spatafora J."/>
            <person name="Crous P."/>
            <person name="Grigoriev I."/>
        </authorList>
    </citation>
    <scope>NUCLEOTIDE SEQUENCE [LARGE SCALE GENOMIC DNA]</scope>
    <source>
        <strain evidence="3">CECT 20119</strain>
    </source>
</reference>
<gene>
    <name evidence="2" type="ORF">BDZ85DRAFT_265525</name>
</gene>
<evidence type="ECO:0008006" key="4">
    <source>
        <dbReference type="Google" id="ProtNLM"/>
    </source>
</evidence>
<evidence type="ECO:0000313" key="3">
    <source>
        <dbReference type="Proteomes" id="UP000799538"/>
    </source>
</evidence>
<feature type="signal peptide" evidence="1">
    <location>
        <begin position="1"/>
        <end position="23"/>
    </location>
</feature>
<name>A0A6A6G809_9PEZI</name>
<dbReference type="AlphaFoldDB" id="A0A6A6G809"/>